<dbReference type="InterPro" id="IPR003672">
    <property type="entry name" value="CobN/Mg_chltase"/>
</dbReference>
<proteinExistence type="predicted"/>
<dbReference type="HOGENOM" id="CLU_002017_1_0_7"/>
<gene>
    <name evidence="2" type="ordered locus">Dalk_4064</name>
</gene>
<dbReference type="Pfam" id="PF02514">
    <property type="entry name" value="CobN-Mg_chel"/>
    <property type="match status" value="2"/>
</dbReference>
<accession>B8FM16</accession>
<dbReference type="EC" id="6.6.1.2" evidence="2"/>
<reference evidence="2 3" key="1">
    <citation type="journal article" date="2012" name="Environ. Microbiol.">
        <title>The genome sequence of Desulfatibacillum alkenivorans AK-01: a blueprint for anaerobic alkane oxidation.</title>
        <authorList>
            <person name="Callaghan A.V."/>
            <person name="Morris B.E."/>
            <person name="Pereira I.A."/>
            <person name="McInerney M.J."/>
            <person name="Austin R.N."/>
            <person name="Groves J.T."/>
            <person name="Kukor J.J."/>
            <person name="Suflita J.M."/>
            <person name="Young L.Y."/>
            <person name="Zylstra G.J."/>
            <person name="Wawrik B."/>
        </authorList>
    </citation>
    <scope>NUCLEOTIDE SEQUENCE [LARGE SCALE GENOMIC DNA]</scope>
    <source>
        <strain evidence="2 3">AK-01</strain>
    </source>
</reference>
<organism evidence="2 3">
    <name type="scientific">Desulfatibacillum aliphaticivorans</name>
    <dbReference type="NCBI Taxonomy" id="218208"/>
    <lineage>
        <taxon>Bacteria</taxon>
        <taxon>Pseudomonadati</taxon>
        <taxon>Thermodesulfobacteriota</taxon>
        <taxon>Desulfobacteria</taxon>
        <taxon>Desulfobacterales</taxon>
        <taxon>Desulfatibacillaceae</taxon>
        <taxon>Desulfatibacillum</taxon>
    </lineage>
</organism>
<dbReference type="CDD" id="cd10150">
    <property type="entry name" value="CobN_like"/>
    <property type="match status" value="1"/>
</dbReference>
<feature type="domain" description="CobN/magnesium chelatase" evidence="1">
    <location>
        <begin position="709"/>
        <end position="1142"/>
    </location>
</feature>
<dbReference type="Proteomes" id="UP000000739">
    <property type="component" value="Chromosome"/>
</dbReference>
<dbReference type="AlphaFoldDB" id="B8FM16"/>
<evidence type="ECO:0000313" key="2">
    <source>
        <dbReference type="EMBL" id="ACL05749.1"/>
    </source>
</evidence>
<dbReference type="PANTHER" id="PTHR44119:SF7">
    <property type="entry name" value="MAGNESIUM CHELATASE SUBUNIT"/>
    <property type="match status" value="1"/>
</dbReference>
<keyword evidence="3" id="KW-1185">Reference proteome</keyword>
<evidence type="ECO:0000259" key="1">
    <source>
        <dbReference type="Pfam" id="PF02514"/>
    </source>
</evidence>
<dbReference type="RefSeq" id="WP_015948797.1">
    <property type="nucleotide sequence ID" value="NC_011768.1"/>
</dbReference>
<name>B8FM16_DESAL</name>
<keyword evidence="2" id="KW-0436">Ligase</keyword>
<sequence length="1193" mass="132674">MKIAYVRCYGFSEKTWRKAAKALAPSGLTLRLFVQRPGAAEAVREFAPDMVIADLSASLPEYAAIREQIQTALHRIAVGIEADPAFSSFSEEEAAAFQRYVEHLSAENYEQGVRFLGHCAGSDISYEPVQAVRTYGIYHPESEKTFTDLSQYLEWSQSRGRSPQNNAAGVLCYSGQIVEDNKDDIDAVIPELEKQGLFPVCVYCEGPGDGALPEKDRYPWLDYFQDEKAPVQVILNLLAGRLLSKAEDYPVLSRLNVPVMQLLRNHQRTPEEWLNDPEGMPSFSIGYGLAQPEMAGAIEPIMVAGADATAPDADPHGGRKYIPIPERVEAACKRAARWTVLRNKSNQDKKLTIVLHNAPCKGVEATVGVAVGLDVFESLAAVIKELKAAGYDVGDCPETGQEILDAIMEKKAISEFRWTTVDEIVNKGGALYMMDQWDYGAWFDILPDSIRKRVNEAWDRFPGEGMVYDGQIVITGLEYGNLKIMLQPKRGCYGAKCNGEVCRILHDPEIPPPHNFLATYHFIERTSDAVIHFGTEGALEYLPGKRAAMSHLCYSDICLNQIPNAYVYSMDVTGEGIIAKRRARAVLVDHLTPPYLPAPLGDKMRDLEDLLVQYQKAEASRDEARRARLEKDMTPLMDSLGMLNKNGSNGFKKALPLVSRHIQRARETLMPNGMHVLGQNPNEEDTALYLDSIRQGGKGAVFDEPHTAALLAQSHRELEYLLKTLNGEYVEPGLSASLLKGKTEALPTGRNFFATDVEAVPTAAAWEVGKELADGLLLKYYEEEGSFCENVGVSLWSSDAFKCDGEIFAQILYLMGVMPKWSYSGRLEGLAVLSLESLVLELSNGKTIPRPRVDVTIQTSGIVRDLVPNFCKWTDKAVQMAAALDEPLERNFIRKHVQEEMKEMSQSLDEALDDSAMFRKATFRVFSSAPGTYGIGVGLAVDASAWTDEKDLAEAYINWGGHAYGDLQGSRAAHNMLAKRLKSLDVAYMRQFSREYDLLDCGCYASFQGGMAASARGLGAKQPKMLWADDGFSGKAQVVDFKEELERSARAKLFNRHWIDAMKRHGYKGASGVSGRVNNLFRWSATSGEVGSWMFDSVVDTYINKPENAAWLKENNPYAMEEITRRLLEAHSRGLWDADEDRLNAVREQALEIEGDMEEIMGDVEGEFQGGEVTVMTADDVEKWDYAWKLTSR</sequence>
<feature type="domain" description="CobN/magnesium chelatase" evidence="1">
    <location>
        <begin position="99"/>
        <end position="693"/>
    </location>
</feature>
<evidence type="ECO:0000313" key="3">
    <source>
        <dbReference type="Proteomes" id="UP000000739"/>
    </source>
</evidence>
<dbReference type="PANTHER" id="PTHR44119">
    <property type="entry name" value="MAGNESIUM-CHELATASE SUBUNIT CHLH, CHLOROPLASTIC"/>
    <property type="match status" value="1"/>
</dbReference>
<dbReference type="eggNOG" id="COG1429">
    <property type="taxonomic scope" value="Bacteria"/>
</dbReference>
<dbReference type="KEGG" id="dal:Dalk_4064"/>
<dbReference type="GO" id="GO:0051116">
    <property type="term" value="F:cobaltochelatase activity"/>
    <property type="evidence" value="ECO:0007669"/>
    <property type="project" value="UniProtKB-EC"/>
</dbReference>
<dbReference type="EMBL" id="CP001322">
    <property type="protein sequence ID" value="ACL05749.1"/>
    <property type="molecule type" value="Genomic_DNA"/>
</dbReference>
<protein>
    <submittedName>
        <fullName evidence="2">Cobaltochelatase</fullName>
        <ecNumber evidence="2">6.6.1.2</ecNumber>
    </submittedName>
</protein>